<evidence type="ECO:0000313" key="1">
    <source>
        <dbReference type="EMBL" id="MDG0865404.1"/>
    </source>
</evidence>
<dbReference type="SUPFAM" id="SSF48452">
    <property type="entry name" value="TPR-like"/>
    <property type="match status" value="1"/>
</dbReference>
<dbReference type="SUPFAM" id="SSF81901">
    <property type="entry name" value="HCP-like"/>
    <property type="match status" value="1"/>
</dbReference>
<dbReference type="InterPro" id="IPR027417">
    <property type="entry name" value="P-loop_NTPase"/>
</dbReference>
<keyword evidence="1" id="KW-0547">Nucleotide-binding</keyword>
<comment type="caution">
    <text evidence="1">The sequence shown here is derived from an EMBL/GenBank/DDBJ whole genome shotgun (WGS) entry which is preliminary data.</text>
</comment>
<accession>A0A9X4LM82</accession>
<gene>
    <name evidence="1" type="ORF">EXJ73_23395</name>
</gene>
<evidence type="ECO:0000313" key="2">
    <source>
        <dbReference type="Proteomes" id="UP001152766"/>
    </source>
</evidence>
<dbReference type="RefSeq" id="WP_268150292.1">
    <property type="nucleotide sequence ID" value="NZ_JAPPUW010000008.1"/>
</dbReference>
<protein>
    <submittedName>
        <fullName evidence="1">ATP-binding protein</fullName>
    </submittedName>
</protein>
<keyword evidence="1" id="KW-0067">ATP-binding</keyword>
<reference evidence="1" key="1">
    <citation type="submission" date="2019-02" db="EMBL/GenBank/DDBJ databases">
        <title>Draft genome of the type strain Pelomonas aquatica CCUG 52575T.</title>
        <authorList>
            <person name="Gomila M."/>
            <person name="Lalucat J."/>
        </authorList>
    </citation>
    <scope>NUCLEOTIDE SEQUENCE</scope>
    <source>
        <strain evidence="1">CCUG 52575</strain>
    </source>
</reference>
<dbReference type="AlphaFoldDB" id="A0A9X4LM82"/>
<name>A0A9X4LM82_9BURK</name>
<dbReference type="Proteomes" id="UP001152766">
    <property type="component" value="Unassembled WGS sequence"/>
</dbReference>
<proteinExistence type="predicted"/>
<dbReference type="Gene3D" id="1.25.40.10">
    <property type="entry name" value="Tetratricopeptide repeat domain"/>
    <property type="match status" value="1"/>
</dbReference>
<dbReference type="SUPFAM" id="SSF52540">
    <property type="entry name" value="P-loop containing nucleoside triphosphate hydrolases"/>
    <property type="match status" value="1"/>
</dbReference>
<dbReference type="EMBL" id="SGUG01000079">
    <property type="protein sequence ID" value="MDG0865404.1"/>
    <property type="molecule type" value="Genomic_DNA"/>
</dbReference>
<dbReference type="InterPro" id="IPR011990">
    <property type="entry name" value="TPR-like_helical_dom_sf"/>
</dbReference>
<sequence>MSSSAGPDFVNRGEELRLLVEALRRVQNPAPALLILCGPTGRGKSRLTDQLVVTCGTELPHLLFCMVEPEIQVHADTHRLHNGYFIQRCAEQLSRMAGTTGAPWGTLAAFLESRRWRTVKAKKKEDWISDAPGFKSAYKIALDYVNRAFSVGTYAPMRLLASDSKEAVAICGEYVDAVLADHRVVLLVREAQHCDTQSMRTLVQWSQENADLDIILEYTTETGSELDPAHRKLLMRASSTRRNVRLVEVHPLHNRHLEQVIRSCVDATFLMTPEAYGRWDGNLHSVVELQFHVSIGQRVVNPLQIEQALGSLPSILSTHLGNLPSQHRLLLAICLAHVESISEDMIVQAAQAVLPATSPAQVQKALRELAETHRFLEPHDGFYRIHVEALIEALHQLPGFPALLAAAERALRDLYCRQVFDADWSLSGLSLAVRQVFRLCARTQDAVGMRRAADVLSGEIERAQDPSLYAEIVASSISANSSLYGAEQDRLLYWAASLAYDVGNFELAERLLAMLSKPDQASDVMRACALQECGRHDEALQIAARLRESTASNDVRLAAALVEALVVGCRGECDAARALLAAAIAEPAYEQSPLLGFAHRFYEITEDNEGSIKRIQASIAWFTRFGMDKSCASSQAAAAVLLARTGDLEGARAMIDAAGEILAKQVRGRHLLLNNIAAVELLSPSPDYPRCVEVLAEALRYVRDDYSEVTVLTNLAIAHCGAGQSAAAIDCVDAALRIFDDHGFASVDVYWQVCFNAAQVLAALGYGDRSLQTLRWPESRAPFPLQNRAYWEYRFGRTTELPDSWHHLATREFHPLYLSLWLIDLEGINQLRPTPPQ</sequence>
<dbReference type="GO" id="GO:0005524">
    <property type="term" value="F:ATP binding"/>
    <property type="evidence" value="ECO:0007669"/>
    <property type="project" value="UniProtKB-KW"/>
</dbReference>
<keyword evidence="2" id="KW-1185">Reference proteome</keyword>
<organism evidence="1 2">
    <name type="scientific">Pelomonas aquatica</name>
    <dbReference type="NCBI Taxonomy" id="431058"/>
    <lineage>
        <taxon>Bacteria</taxon>
        <taxon>Pseudomonadati</taxon>
        <taxon>Pseudomonadota</taxon>
        <taxon>Betaproteobacteria</taxon>
        <taxon>Burkholderiales</taxon>
        <taxon>Sphaerotilaceae</taxon>
        <taxon>Roseateles</taxon>
    </lineage>
</organism>